<evidence type="ECO:0000256" key="6">
    <source>
        <dbReference type="SAM" id="MobiDB-lite"/>
    </source>
</evidence>
<keyword evidence="5" id="KW-0687">Ribonucleoprotein</keyword>
<keyword evidence="4" id="KW-0689">Ribosomal protein</keyword>
<dbReference type="GO" id="GO:0003735">
    <property type="term" value="F:structural constituent of ribosome"/>
    <property type="evidence" value="ECO:0007669"/>
    <property type="project" value="InterPro"/>
</dbReference>
<reference evidence="7 8" key="1">
    <citation type="journal article" date="2020" name="IScience">
        <title>Genome Sequencing of the Endangered Kingdonia uniflora (Circaeasteraceae, Ranunculales) Reveals Potential Mechanisms of Evolutionary Specialization.</title>
        <authorList>
            <person name="Sun Y."/>
            <person name="Deng T."/>
            <person name="Zhang A."/>
            <person name="Moore M.J."/>
            <person name="Landis J.B."/>
            <person name="Lin N."/>
            <person name="Zhang H."/>
            <person name="Zhang X."/>
            <person name="Huang J."/>
            <person name="Zhang X."/>
            <person name="Sun H."/>
            <person name="Wang H."/>
        </authorList>
    </citation>
    <scope>NUCLEOTIDE SEQUENCE [LARGE SCALE GENOMIC DNA]</scope>
    <source>
        <strain evidence="7">TB1705</strain>
        <tissue evidence="7">Leaf</tissue>
    </source>
</reference>
<comment type="caution">
    <text evidence="7">The sequence shown here is derived from an EMBL/GenBank/DDBJ whole genome shotgun (WGS) entry which is preliminary data.</text>
</comment>
<dbReference type="PANTHER" id="PTHR45696">
    <property type="entry name" value="60S ACIDIC RIBOSOMAL PROTEIN P1"/>
    <property type="match status" value="1"/>
</dbReference>
<dbReference type="Pfam" id="PF00428">
    <property type="entry name" value="Ribosomal_60s"/>
    <property type="match status" value="1"/>
</dbReference>
<sequence>MSIGEIACSYASMILYDDNIAITADKIAALVNAANVSVESYWPGLFVKLAEKRNIGDLIANVGSGGGGGAVMTAAAPGGAAASAAAPPAAEEKKEEKEESDDDMEGGMNIFGDDDDY</sequence>
<evidence type="ECO:0000256" key="5">
    <source>
        <dbReference type="ARBA" id="ARBA00023274"/>
    </source>
</evidence>
<evidence type="ECO:0000313" key="8">
    <source>
        <dbReference type="Proteomes" id="UP000541444"/>
    </source>
</evidence>
<dbReference type="AlphaFoldDB" id="A0A7J7MXD9"/>
<organism evidence="7 8">
    <name type="scientific">Kingdonia uniflora</name>
    <dbReference type="NCBI Taxonomy" id="39325"/>
    <lineage>
        <taxon>Eukaryota</taxon>
        <taxon>Viridiplantae</taxon>
        <taxon>Streptophyta</taxon>
        <taxon>Embryophyta</taxon>
        <taxon>Tracheophyta</taxon>
        <taxon>Spermatophyta</taxon>
        <taxon>Magnoliopsida</taxon>
        <taxon>Ranunculales</taxon>
        <taxon>Circaeasteraceae</taxon>
        <taxon>Kingdonia</taxon>
    </lineage>
</organism>
<comment type="function">
    <text evidence="1">Plays an important role in the elongation step of protein synthesis.</text>
</comment>
<protein>
    <recommendedName>
        <fullName evidence="9">60S acidic ribosomal protein P1</fullName>
    </recommendedName>
</protein>
<dbReference type="GO" id="GO:0022625">
    <property type="term" value="C:cytosolic large ribosomal subunit"/>
    <property type="evidence" value="ECO:0007669"/>
    <property type="project" value="TreeGrafter"/>
</dbReference>
<proteinExistence type="inferred from homology"/>
<dbReference type="FunFam" id="1.10.10.1410:FF:000001">
    <property type="entry name" value="60S acidic ribosomal protein P1"/>
    <property type="match status" value="1"/>
</dbReference>
<feature type="region of interest" description="Disordered" evidence="6">
    <location>
        <begin position="82"/>
        <end position="117"/>
    </location>
</feature>
<dbReference type="GO" id="GO:0030295">
    <property type="term" value="F:protein kinase activator activity"/>
    <property type="evidence" value="ECO:0007669"/>
    <property type="project" value="TreeGrafter"/>
</dbReference>
<gene>
    <name evidence="7" type="ORF">GIB67_034573</name>
</gene>
<evidence type="ECO:0000256" key="4">
    <source>
        <dbReference type="ARBA" id="ARBA00022980"/>
    </source>
</evidence>
<comment type="subunit">
    <text evidence="3">P1 and P2 exist as dimers at the large ribosomal subunit.</text>
</comment>
<dbReference type="InterPro" id="IPR027534">
    <property type="entry name" value="Ribosomal_P1/P2"/>
</dbReference>
<dbReference type="EMBL" id="JACGCM010001189">
    <property type="protein sequence ID" value="KAF6159611.1"/>
    <property type="molecule type" value="Genomic_DNA"/>
</dbReference>
<dbReference type="InterPro" id="IPR038716">
    <property type="entry name" value="P1/P2_N_sf"/>
</dbReference>
<evidence type="ECO:0008006" key="9">
    <source>
        <dbReference type="Google" id="ProtNLM"/>
    </source>
</evidence>
<evidence type="ECO:0000256" key="3">
    <source>
        <dbReference type="ARBA" id="ARBA00011266"/>
    </source>
</evidence>
<dbReference type="PANTHER" id="PTHR45696:SF34">
    <property type="entry name" value="60S ACIDIC RIBOSOMAL PROTEIN P1"/>
    <property type="match status" value="1"/>
</dbReference>
<comment type="similarity">
    <text evidence="2">Belongs to the eukaryotic ribosomal protein P1/P2 family.</text>
</comment>
<dbReference type="HAMAP" id="MF_01478">
    <property type="entry name" value="Ribosomal_L12_arch"/>
    <property type="match status" value="1"/>
</dbReference>
<dbReference type="OrthoDB" id="2194681at2759"/>
<dbReference type="GO" id="GO:0043021">
    <property type="term" value="F:ribonucleoprotein complex binding"/>
    <property type="evidence" value="ECO:0007669"/>
    <property type="project" value="TreeGrafter"/>
</dbReference>
<dbReference type="GO" id="GO:0006414">
    <property type="term" value="P:translational elongation"/>
    <property type="evidence" value="ECO:0007669"/>
    <property type="project" value="InterPro"/>
</dbReference>
<evidence type="ECO:0000256" key="1">
    <source>
        <dbReference type="ARBA" id="ARBA00003362"/>
    </source>
</evidence>
<evidence type="ECO:0000256" key="2">
    <source>
        <dbReference type="ARBA" id="ARBA00005436"/>
    </source>
</evidence>
<name>A0A7J7MXD9_9MAGN</name>
<evidence type="ECO:0000313" key="7">
    <source>
        <dbReference type="EMBL" id="KAF6159611.1"/>
    </source>
</evidence>
<keyword evidence="8" id="KW-1185">Reference proteome</keyword>
<dbReference type="Proteomes" id="UP000541444">
    <property type="component" value="Unassembled WGS sequence"/>
</dbReference>
<dbReference type="CDD" id="cd05831">
    <property type="entry name" value="Ribosomal_P1"/>
    <property type="match status" value="1"/>
</dbReference>
<dbReference type="GO" id="GO:0002181">
    <property type="term" value="P:cytoplasmic translation"/>
    <property type="evidence" value="ECO:0007669"/>
    <property type="project" value="TreeGrafter"/>
</dbReference>
<accession>A0A7J7MXD9</accession>
<dbReference type="Gene3D" id="1.10.10.1410">
    <property type="match status" value="1"/>
</dbReference>